<protein>
    <recommendedName>
        <fullName evidence="2">Cyclase</fullName>
    </recommendedName>
</protein>
<name>A0A455T027_9CHLR</name>
<dbReference type="Gene3D" id="3.50.30.50">
    <property type="entry name" value="Putative cyclase"/>
    <property type="match status" value="1"/>
</dbReference>
<dbReference type="InterPro" id="IPR007325">
    <property type="entry name" value="KFase/CYL"/>
</dbReference>
<dbReference type="Pfam" id="PF04199">
    <property type="entry name" value="Cyclase"/>
    <property type="match status" value="1"/>
</dbReference>
<dbReference type="AlphaFoldDB" id="A0A455T027"/>
<organism evidence="1">
    <name type="scientific">Thermogemmatispora argillosa</name>
    <dbReference type="NCBI Taxonomy" id="2045280"/>
    <lineage>
        <taxon>Bacteria</taxon>
        <taxon>Bacillati</taxon>
        <taxon>Chloroflexota</taxon>
        <taxon>Ktedonobacteria</taxon>
        <taxon>Thermogemmatisporales</taxon>
        <taxon>Thermogemmatisporaceae</taxon>
        <taxon>Thermogemmatispora</taxon>
    </lineage>
</organism>
<dbReference type="SUPFAM" id="SSF102198">
    <property type="entry name" value="Putative cyclase"/>
    <property type="match status" value="1"/>
</dbReference>
<sequence>MTKIIDLTPAVPEGFKGPPSTNIGVHFEVRTRFGEGAVGERPYWQSGQVTMSLHTGCHVESALHCFERGEAIDQVALERVIGSAVVLDLTPVEERMLIDVPMLERAVERLRAQGETIRPGDILLLRSDWAQRAIGTPIYFPRSPALTEAAARWLVAQQPKSIGCDFFEEPAAREQGWTADQFVVHRTILGAGIPLIEGLVNLAQLPPRCQFFAPFYHFAGIDSAPARAFAVIADEERTEVRP</sequence>
<dbReference type="PANTHER" id="PTHR31118">
    <property type="entry name" value="CYCLASE-LIKE PROTEIN 2"/>
    <property type="match status" value="1"/>
</dbReference>
<evidence type="ECO:0008006" key="2">
    <source>
        <dbReference type="Google" id="ProtNLM"/>
    </source>
</evidence>
<dbReference type="PANTHER" id="PTHR31118:SF12">
    <property type="entry name" value="CYCLASE-LIKE PROTEIN 2"/>
    <property type="match status" value="1"/>
</dbReference>
<reference evidence="1" key="1">
    <citation type="submission" date="2018-12" db="EMBL/GenBank/DDBJ databases">
        <title>Novel natural products biosynthetic potential of the class Ktedonobacteria.</title>
        <authorList>
            <person name="Zheng Y."/>
            <person name="Saitou A."/>
            <person name="Wang C.M."/>
            <person name="Toyoda A."/>
            <person name="Minakuchi Y."/>
            <person name="Sekiguchi Y."/>
            <person name="Ueda K."/>
            <person name="Takano H."/>
            <person name="Sakai Y."/>
            <person name="Yokota A."/>
            <person name="Yabe S."/>
        </authorList>
    </citation>
    <scope>NUCLEOTIDE SEQUENCE</scope>
    <source>
        <strain evidence="1">A3-2</strain>
    </source>
</reference>
<evidence type="ECO:0000313" key="1">
    <source>
        <dbReference type="EMBL" id="BBH93188.1"/>
    </source>
</evidence>
<gene>
    <name evidence="1" type="ORF">KTA_13870</name>
</gene>
<accession>A0A455T027</accession>
<dbReference type="GO" id="GO:0004061">
    <property type="term" value="F:arylformamidase activity"/>
    <property type="evidence" value="ECO:0007669"/>
    <property type="project" value="InterPro"/>
</dbReference>
<dbReference type="InterPro" id="IPR037175">
    <property type="entry name" value="KFase_sf"/>
</dbReference>
<proteinExistence type="predicted"/>
<dbReference type="GO" id="GO:0019441">
    <property type="term" value="P:L-tryptophan catabolic process to kynurenine"/>
    <property type="evidence" value="ECO:0007669"/>
    <property type="project" value="InterPro"/>
</dbReference>
<dbReference type="EMBL" id="AP019377">
    <property type="protein sequence ID" value="BBH93188.1"/>
    <property type="molecule type" value="Genomic_DNA"/>
</dbReference>